<evidence type="ECO:0000313" key="6">
    <source>
        <dbReference type="EMBL" id="MEM5537510.1"/>
    </source>
</evidence>
<feature type="transmembrane region" description="Helical" evidence="4">
    <location>
        <begin position="106"/>
        <end position="128"/>
    </location>
</feature>
<dbReference type="InterPro" id="IPR020846">
    <property type="entry name" value="MFS_dom"/>
</dbReference>
<organism evidence="6 7">
    <name type="scientific">Neptuniibacter pectenicola</name>
    <dbReference type="NCBI Taxonomy" id="1806669"/>
    <lineage>
        <taxon>Bacteria</taxon>
        <taxon>Pseudomonadati</taxon>
        <taxon>Pseudomonadota</taxon>
        <taxon>Gammaproteobacteria</taxon>
        <taxon>Oceanospirillales</taxon>
        <taxon>Oceanospirillaceae</taxon>
        <taxon>Neptuniibacter</taxon>
    </lineage>
</organism>
<dbReference type="PROSITE" id="PS50850">
    <property type="entry name" value="MFS"/>
    <property type="match status" value="1"/>
</dbReference>
<keyword evidence="7" id="KW-1185">Reference proteome</keyword>
<evidence type="ECO:0000256" key="2">
    <source>
        <dbReference type="ARBA" id="ARBA00022989"/>
    </source>
</evidence>
<protein>
    <submittedName>
        <fullName evidence="6">YbfB/YjiJ family MFS transporter</fullName>
    </submittedName>
</protein>
<dbReference type="InterPro" id="IPR010645">
    <property type="entry name" value="MFS_4"/>
</dbReference>
<feature type="transmembrane region" description="Helical" evidence="4">
    <location>
        <begin position="247"/>
        <end position="266"/>
    </location>
</feature>
<feature type="transmembrane region" description="Helical" evidence="4">
    <location>
        <begin position="273"/>
        <end position="292"/>
    </location>
</feature>
<sequence length="390" mass="41666">MTTQLQKYKVLVAGIFSLMLMLGVARFSYTPMLPIMQAQAGIGDAIGGWLATFNYMGYMAGAFIAASISDLVLKDKLYRLGLIVAILTTAGMAVTDNVIIWGIMRFFAGLTSAAGLLIGSGLILNWLIRHNFRSELGIHFAGMGLGIVFCSSVVALMDLTLNWQELWWLFAGLGVLLAIPAWAWLPRPDTSGTTISGAEMVDNPPSRRFLFLMLSAYFCAGYGYVISATFIVAIVDRQEALQGLGPIVFLIVGLAAAPACIIWDLIARQLGVLTALLIAYLIQILGIILPALTDSAAAVIISAVLFGGTFIGIVSLVLTMAGRFYPTKPAKLMGKMTLTYGVAQIIAPAITGNLAERLGDYNLGLWIAAAMVLLGAIISTVLMLTERDAV</sequence>
<evidence type="ECO:0000256" key="4">
    <source>
        <dbReference type="SAM" id="Phobius"/>
    </source>
</evidence>
<proteinExistence type="predicted"/>
<name>A0ABU9TUX4_9GAMM</name>
<dbReference type="Gene3D" id="1.20.1250.20">
    <property type="entry name" value="MFS general substrate transporter like domains"/>
    <property type="match status" value="2"/>
</dbReference>
<feature type="transmembrane region" description="Helical" evidence="4">
    <location>
        <begin position="166"/>
        <end position="185"/>
    </location>
</feature>
<dbReference type="InterPro" id="IPR036259">
    <property type="entry name" value="MFS_trans_sf"/>
</dbReference>
<dbReference type="EMBL" id="JBBMRA010000015">
    <property type="protein sequence ID" value="MEM5537510.1"/>
    <property type="molecule type" value="Genomic_DNA"/>
</dbReference>
<evidence type="ECO:0000259" key="5">
    <source>
        <dbReference type="PROSITE" id="PS50850"/>
    </source>
</evidence>
<evidence type="ECO:0000313" key="7">
    <source>
        <dbReference type="Proteomes" id="UP001449225"/>
    </source>
</evidence>
<keyword evidence="3 4" id="KW-0472">Membrane</keyword>
<dbReference type="PANTHER" id="PTHR23537:SF1">
    <property type="entry name" value="SUGAR TRANSPORTER"/>
    <property type="match status" value="1"/>
</dbReference>
<gene>
    <name evidence="6" type="ORF">WNY58_14060</name>
</gene>
<comment type="caution">
    <text evidence="6">The sequence shown here is derived from an EMBL/GenBank/DDBJ whole genome shotgun (WGS) entry which is preliminary data.</text>
</comment>
<reference evidence="6 7" key="1">
    <citation type="submission" date="2024-03" db="EMBL/GenBank/DDBJ databases">
        <title>Community enrichment and isolation of bacterial strains for fucoidan degradation.</title>
        <authorList>
            <person name="Sichert A."/>
        </authorList>
    </citation>
    <scope>NUCLEOTIDE SEQUENCE [LARGE SCALE GENOMIC DNA]</scope>
    <source>
        <strain evidence="6 7">AS76</strain>
    </source>
</reference>
<feature type="transmembrane region" description="Helical" evidence="4">
    <location>
        <begin position="56"/>
        <end position="73"/>
    </location>
</feature>
<feature type="transmembrane region" description="Helical" evidence="4">
    <location>
        <begin position="298"/>
        <end position="320"/>
    </location>
</feature>
<dbReference type="Proteomes" id="UP001449225">
    <property type="component" value="Unassembled WGS sequence"/>
</dbReference>
<accession>A0ABU9TUX4</accession>
<dbReference type="Pfam" id="PF06779">
    <property type="entry name" value="MFS_4"/>
    <property type="match status" value="1"/>
</dbReference>
<feature type="domain" description="Major facilitator superfamily (MFS) profile" evidence="5">
    <location>
        <begin position="9"/>
        <end position="387"/>
    </location>
</feature>
<evidence type="ECO:0000256" key="3">
    <source>
        <dbReference type="ARBA" id="ARBA00023136"/>
    </source>
</evidence>
<dbReference type="PANTHER" id="PTHR23537">
    <property type="match status" value="1"/>
</dbReference>
<feature type="transmembrane region" description="Helical" evidence="4">
    <location>
        <begin position="363"/>
        <end position="384"/>
    </location>
</feature>
<feature type="transmembrane region" description="Helical" evidence="4">
    <location>
        <begin position="209"/>
        <end position="235"/>
    </location>
</feature>
<feature type="transmembrane region" description="Helical" evidence="4">
    <location>
        <begin position="140"/>
        <end position="160"/>
    </location>
</feature>
<feature type="transmembrane region" description="Helical" evidence="4">
    <location>
        <begin position="80"/>
        <end position="100"/>
    </location>
</feature>
<keyword evidence="1 4" id="KW-0812">Transmembrane</keyword>
<dbReference type="SUPFAM" id="SSF103473">
    <property type="entry name" value="MFS general substrate transporter"/>
    <property type="match status" value="1"/>
</dbReference>
<keyword evidence="2 4" id="KW-1133">Transmembrane helix</keyword>
<evidence type="ECO:0000256" key="1">
    <source>
        <dbReference type="ARBA" id="ARBA00022692"/>
    </source>
</evidence>
<dbReference type="RefSeq" id="WP_067987286.1">
    <property type="nucleotide sequence ID" value="NZ_CAXBCE010000032.1"/>
</dbReference>
<feature type="transmembrane region" description="Helical" evidence="4">
    <location>
        <begin position="332"/>
        <end position="351"/>
    </location>
</feature>